<evidence type="ECO:0000256" key="2">
    <source>
        <dbReference type="ARBA" id="ARBA00007947"/>
    </source>
</evidence>
<gene>
    <name evidence="5" type="ORF">HX850_01840</name>
</gene>
<dbReference type="Pfam" id="PF25087">
    <property type="entry name" value="GMPPB_C"/>
    <property type="match status" value="1"/>
</dbReference>
<evidence type="ECO:0000313" key="5">
    <source>
        <dbReference type="EMBL" id="NWJ29648.1"/>
    </source>
</evidence>
<sequence>MKGIILHGGHGTRLRPLTHTGPKQLLPIANKPMSQYCLETIKNAGITEIAIIIGGIGSQKVKDYYGNGEKFNVKISYIEQDFPRGIAHAISLCKEFVNNEKFLVFLGDNIINRDISDYLQNFQNDDSKALILLCEVDNPSRFGIADLKDNKIIKIIEKPKNPPTNLAVTGIYFLTPLIFEIINRLKPSWRNELEITDALDMLLEEGHKITYEIVTDYWKDTGTPEDIIHANKVILENMKPYFYGKKENNVAVEGNVMVGEKTTIKSGVIIKGPVIIGENCQIEKGVVIGPNTSIGDNSIIKKGDIENSIIMANCEIDSNIKIRDSIIAFHSKIKTQKLHDGKIFLLGEGSEISF</sequence>
<dbReference type="GO" id="GO:0006048">
    <property type="term" value="P:UDP-N-acetylglucosamine biosynthetic process"/>
    <property type="evidence" value="ECO:0007669"/>
    <property type="project" value="UniProtKB-UniPathway"/>
</dbReference>
<evidence type="ECO:0000259" key="3">
    <source>
        <dbReference type="Pfam" id="PF00483"/>
    </source>
</evidence>
<reference evidence="5 6" key="1">
    <citation type="journal article" date="2019" name="Environ. Microbiol.">
        <title>Genomics insights into ecotype formation of ammonia-oxidizing archaea in the deep ocean.</title>
        <authorList>
            <person name="Wang Y."/>
            <person name="Huang J.M."/>
            <person name="Cui G.J."/>
            <person name="Nunoura T."/>
            <person name="Takaki Y."/>
            <person name="Li W.L."/>
            <person name="Li J."/>
            <person name="Gao Z.M."/>
            <person name="Takai K."/>
            <person name="Zhang A.Q."/>
            <person name="Stepanauskas R."/>
        </authorList>
    </citation>
    <scope>NUCLEOTIDE SEQUENCE [LARGE SCALE GENOMIC DNA]</scope>
    <source>
        <strain evidence="5 6">C4</strain>
    </source>
</reference>
<dbReference type="EMBL" id="JACATK010000005">
    <property type="protein sequence ID" value="NWJ29648.1"/>
    <property type="molecule type" value="Genomic_DNA"/>
</dbReference>
<evidence type="ECO:0000259" key="4">
    <source>
        <dbReference type="Pfam" id="PF25087"/>
    </source>
</evidence>
<dbReference type="GO" id="GO:0019134">
    <property type="term" value="F:glucosamine-1-phosphate N-acetyltransferase activity"/>
    <property type="evidence" value="ECO:0007669"/>
    <property type="project" value="InterPro"/>
</dbReference>
<keyword evidence="5" id="KW-0808">Transferase</keyword>
<evidence type="ECO:0000256" key="1">
    <source>
        <dbReference type="ARBA" id="ARBA00007707"/>
    </source>
</evidence>
<dbReference type="Pfam" id="PF00483">
    <property type="entry name" value="NTP_transferase"/>
    <property type="match status" value="1"/>
</dbReference>
<dbReference type="InterPro" id="IPR029044">
    <property type="entry name" value="Nucleotide-diphossugar_trans"/>
</dbReference>
<comment type="similarity">
    <text evidence="1">In the C-terminal section; belongs to the transferase hexapeptide repeat family.</text>
</comment>
<name>A0A7K4MKD9_9ARCH</name>
<dbReference type="SUPFAM" id="SSF53448">
    <property type="entry name" value="Nucleotide-diphospho-sugar transferases"/>
    <property type="match status" value="1"/>
</dbReference>
<dbReference type="PANTHER" id="PTHR42883">
    <property type="entry name" value="GLUCOSE-1-PHOSPHATE THYMIDYLTRANSFERASE"/>
    <property type="match status" value="1"/>
</dbReference>
<protein>
    <submittedName>
        <fullName evidence="5">Glucose-1-phosphate thymidylyltransferase</fullName>
        <ecNumber evidence="5">2.7.7.24</ecNumber>
    </submittedName>
</protein>
<dbReference type="EC" id="2.7.7.24" evidence="5"/>
<dbReference type="InterPro" id="IPR005835">
    <property type="entry name" value="NTP_transferase_dom"/>
</dbReference>
<dbReference type="AlphaFoldDB" id="A0A7K4MKD9"/>
<dbReference type="PANTHER" id="PTHR42883:SF2">
    <property type="entry name" value="THYMIDYLYLTRANSFERASE"/>
    <property type="match status" value="1"/>
</dbReference>
<dbReference type="UniPathway" id="UPA00113">
    <property type="reaction ID" value="UER00532"/>
</dbReference>
<dbReference type="InterPro" id="IPR005908">
    <property type="entry name" value="G1P_thy_trans_l"/>
</dbReference>
<feature type="domain" description="Nucleotidyl transferase" evidence="3">
    <location>
        <begin position="2"/>
        <end position="235"/>
    </location>
</feature>
<dbReference type="Gene3D" id="3.90.550.10">
    <property type="entry name" value="Spore Coat Polysaccharide Biosynthesis Protein SpsA, Chain A"/>
    <property type="match status" value="1"/>
</dbReference>
<dbReference type="Proteomes" id="UP000568446">
    <property type="component" value="Unassembled WGS sequence"/>
</dbReference>
<comment type="caution">
    <text evidence="5">The sequence shown here is derived from an EMBL/GenBank/DDBJ whole genome shotgun (WGS) entry which is preliminary data.</text>
</comment>
<dbReference type="NCBIfam" id="TIGR03992">
    <property type="entry name" value="Arch_glmU"/>
    <property type="match status" value="1"/>
</dbReference>
<dbReference type="GO" id="GO:0003977">
    <property type="term" value="F:UDP-N-acetylglucosamine diphosphorylase activity"/>
    <property type="evidence" value="ECO:0007669"/>
    <property type="project" value="InterPro"/>
</dbReference>
<organism evidence="5 6">
    <name type="scientific">Marine Group I thaumarchaeote</name>
    <dbReference type="NCBI Taxonomy" id="2511932"/>
    <lineage>
        <taxon>Archaea</taxon>
        <taxon>Nitrososphaerota</taxon>
        <taxon>Marine Group I</taxon>
    </lineage>
</organism>
<feature type="domain" description="Mannose-1-phosphate guanyltransferase C-terminal" evidence="4">
    <location>
        <begin position="270"/>
        <end position="336"/>
    </location>
</feature>
<dbReference type="InterPro" id="IPR056729">
    <property type="entry name" value="GMPPB_C"/>
</dbReference>
<evidence type="ECO:0000313" key="6">
    <source>
        <dbReference type="Proteomes" id="UP000568446"/>
    </source>
</evidence>
<proteinExistence type="inferred from homology"/>
<dbReference type="GO" id="GO:0008879">
    <property type="term" value="F:glucose-1-phosphate thymidylyltransferase activity"/>
    <property type="evidence" value="ECO:0007669"/>
    <property type="project" value="UniProtKB-EC"/>
</dbReference>
<dbReference type="InterPro" id="IPR023915">
    <property type="entry name" value="Bifunctiontional_GlmU_arc-type"/>
</dbReference>
<dbReference type="NCBIfam" id="TIGR01208">
    <property type="entry name" value="rmlA_long"/>
    <property type="match status" value="1"/>
</dbReference>
<keyword evidence="5" id="KW-0548">Nucleotidyltransferase</keyword>
<dbReference type="CDD" id="cd04189">
    <property type="entry name" value="G1P_TT_long"/>
    <property type="match status" value="1"/>
</dbReference>
<accession>A0A7K4MKD9</accession>
<comment type="similarity">
    <text evidence="2">In the N-terminal section; belongs to the N-acetylglucosamine-1-phosphate uridyltransferase family.</text>
</comment>
<dbReference type="Gene3D" id="2.160.10.10">
    <property type="entry name" value="Hexapeptide repeat proteins"/>
    <property type="match status" value="1"/>
</dbReference>